<feature type="domain" description="MobA/VirD2-like nuclease" evidence="2">
    <location>
        <begin position="88"/>
        <end position="195"/>
    </location>
</feature>
<organism evidence="3">
    <name type="scientific">Faucicola osloensis</name>
    <name type="common">Moraxella osloensis</name>
    <dbReference type="NCBI Taxonomy" id="34062"/>
    <lineage>
        <taxon>Bacteria</taxon>
        <taxon>Pseudomonadati</taxon>
        <taxon>Pseudomonadota</taxon>
        <taxon>Gammaproteobacteria</taxon>
        <taxon>Moraxellales</taxon>
        <taxon>Moraxellaceae</taxon>
        <taxon>Faucicola</taxon>
    </lineage>
</organism>
<sequence length="308" mass="34536">MGKTFDSPDDWFKGGIKKTKKSRGAGGGRTSRGSRPPKATTPKTAKAINATVKSKPQVMVKVSGSSKGCDKAQAHANYIGRNGEVELEDETGQKFKGVEQKEVLKAWQAMGIPEKDSEGKHKEALHIVFSMPNGTNPQAMKTAVKNLVEEEFTGHKYFIAQHLDTKNPHCHVLLCATDDRGARLNIKKQDLHNYRVNFVAKLAEQGIEATASRKIHRLNFKDTKRQGVYHRDIRENKPNTPKPLSEQSFQKIKKTHESVIRSYTSYQSKLPPEQLELKLDINQIIAQGKKELDKAKAKKAKTLNTERE</sequence>
<name>A0AA91FJ18_FAUOS</name>
<evidence type="ECO:0000259" key="2">
    <source>
        <dbReference type="Pfam" id="PF03432"/>
    </source>
</evidence>
<reference evidence="3" key="1">
    <citation type="submission" date="2016-06" db="EMBL/GenBank/DDBJ databases">
        <title>Draft genome of Moraxella osloensis CCUG 67237.</title>
        <authorList>
            <person name="Salva-Serra F."/>
            <person name="Engstrom-Jakobsson H."/>
            <person name="Thorell K."/>
            <person name="Gonzales-Siles L."/>
            <person name="Karlsson R."/>
            <person name="Boulund F."/>
            <person name="Engstrand L."/>
            <person name="Kristiansson E."/>
            <person name="Moore E."/>
        </authorList>
    </citation>
    <scope>NUCLEOTIDE SEQUENCE [LARGE SCALE GENOMIC DNA]</scope>
    <source>
        <strain evidence="3">CCUG 67237</strain>
    </source>
</reference>
<feature type="compositionally biased region" description="Low complexity" evidence="1">
    <location>
        <begin position="31"/>
        <end position="47"/>
    </location>
</feature>
<dbReference type="Pfam" id="PF03432">
    <property type="entry name" value="Relaxase"/>
    <property type="match status" value="1"/>
</dbReference>
<dbReference type="Gene3D" id="3.30.930.30">
    <property type="match status" value="1"/>
</dbReference>
<dbReference type="EMBL" id="LZMT01000017">
    <property type="protein sequence ID" value="OBX64328.1"/>
    <property type="molecule type" value="Genomic_DNA"/>
</dbReference>
<evidence type="ECO:0000313" key="3">
    <source>
        <dbReference type="EMBL" id="OBX64328.1"/>
    </source>
</evidence>
<accession>A0AA91FJ18</accession>
<comment type="caution">
    <text evidence="3">The sequence shown here is derived from an EMBL/GenBank/DDBJ whole genome shotgun (WGS) entry which is preliminary data.</text>
</comment>
<dbReference type="InterPro" id="IPR005094">
    <property type="entry name" value="Endonuclease_MobA/VirD2"/>
</dbReference>
<proteinExistence type="predicted"/>
<gene>
    <name evidence="3" type="ORF">A9299_09995</name>
</gene>
<feature type="region of interest" description="Disordered" evidence="1">
    <location>
        <begin position="1"/>
        <end position="47"/>
    </location>
</feature>
<dbReference type="AlphaFoldDB" id="A0AA91FJ18"/>
<protein>
    <recommendedName>
        <fullName evidence="2">MobA/VirD2-like nuclease domain-containing protein</fullName>
    </recommendedName>
</protein>
<evidence type="ECO:0000256" key="1">
    <source>
        <dbReference type="SAM" id="MobiDB-lite"/>
    </source>
</evidence>